<organism evidence="2 3">
    <name type="scientific">Anseongella ginsenosidimutans</name>
    <dbReference type="NCBI Taxonomy" id="496056"/>
    <lineage>
        <taxon>Bacteria</taxon>
        <taxon>Pseudomonadati</taxon>
        <taxon>Bacteroidota</taxon>
        <taxon>Sphingobacteriia</taxon>
        <taxon>Sphingobacteriales</taxon>
        <taxon>Sphingobacteriaceae</taxon>
        <taxon>Anseongella</taxon>
    </lineage>
</organism>
<feature type="compositionally biased region" description="Polar residues" evidence="1">
    <location>
        <begin position="11"/>
        <end position="24"/>
    </location>
</feature>
<evidence type="ECO:0000313" key="3">
    <source>
        <dbReference type="Proteomes" id="UP000295807"/>
    </source>
</evidence>
<dbReference type="EMBL" id="SMAD01000010">
    <property type="protein sequence ID" value="TCS85815.1"/>
    <property type="molecule type" value="Genomic_DNA"/>
</dbReference>
<comment type="caution">
    <text evidence="2">The sequence shown here is derived from an EMBL/GenBank/DDBJ whole genome shotgun (WGS) entry which is preliminary data.</text>
</comment>
<protein>
    <submittedName>
        <fullName evidence="2">Uncharacterized protein</fullName>
    </submittedName>
</protein>
<feature type="region of interest" description="Disordered" evidence="1">
    <location>
        <begin position="1"/>
        <end position="31"/>
    </location>
</feature>
<sequence>MRIGTKMVSAGNKSNIGKTEPNQNKKVKDYGNDPYFVKKAADSKIFLEKHGFPEELLLKK</sequence>
<name>A0A4V2UTF9_9SPHI</name>
<accession>A0A4V2UTF9</accession>
<evidence type="ECO:0000313" key="2">
    <source>
        <dbReference type="EMBL" id="TCS85815.1"/>
    </source>
</evidence>
<dbReference type="AlphaFoldDB" id="A0A4V2UTF9"/>
<evidence type="ECO:0000256" key="1">
    <source>
        <dbReference type="SAM" id="MobiDB-lite"/>
    </source>
</evidence>
<gene>
    <name evidence="2" type="ORF">EDD80_11013</name>
</gene>
<keyword evidence="3" id="KW-1185">Reference proteome</keyword>
<dbReference type="Proteomes" id="UP000295807">
    <property type="component" value="Unassembled WGS sequence"/>
</dbReference>
<reference evidence="2 3" key="1">
    <citation type="submission" date="2019-03" db="EMBL/GenBank/DDBJ databases">
        <title>Genomic Encyclopedia of Type Strains, Phase IV (KMG-IV): sequencing the most valuable type-strain genomes for metagenomic binning, comparative biology and taxonomic classification.</title>
        <authorList>
            <person name="Goeker M."/>
        </authorList>
    </citation>
    <scope>NUCLEOTIDE SEQUENCE [LARGE SCALE GENOMIC DNA]</scope>
    <source>
        <strain evidence="2 3">DSM 21100</strain>
    </source>
</reference>
<proteinExistence type="predicted"/>